<evidence type="ECO:0000259" key="6">
    <source>
        <dbReference type="PROSITE" id="PS50262"/>
    </source>
</evidence>
<dbReference type="EMBL" id="SUNJ01014558">
    <property type="protein sequence ID" value="TPP56404.1"/>
    <property type="molecule type" value="Genomic_DNA"/>
</dbReference>
<keyword evidence="8" id="KW-1185">Reference proteome</keyword>
<dbReference type="InterPro" id="IPR017452">
    <property type="entry name" value="GPCR_Rhodpsn_7TM"/>
</dbReference>
<comment type="subcellular location">
    <subcellularLocation>
        <location evidence="1">Membrane</location>
    </subcellularLocation>
</comment>
<dbReference type="Gene3D" id="1.20.1070.10">
    <property type="entry name" value="Rhodopsin 7-helix transmembrane proteins"/>
    <property type="match status" value="1"/>
</dbReference>
<protein>
    <recommendedName>
        <fullName evidence="6">G-protein coupled receptors family 1 profile domain-containing protein</fullName>
    </recommendedName>
</protein>
<dbReference type="STRING" id="46835.A0A504Y5T1"/>
<feature type="transmembrane region" description="Helical" evidence="5">
    <location>
        <begin position="23"/>
        <end position="44"/>
    </location>
</feature>
<dbReference type="PANTHER" id="PTHR46641">
    <property type="entry name" value="FMRFAMIDE RECEPTOR-RELATED"/>
    <property type="match status" value="1"/>
</dbReference>
<dbReference type="Proteomes" id="UP000316759">
    <property type="component" value="Unassembled WGS sequence"/>
</dbReference>
<dbReference type="SUPFAM" id="SSF81321">
    <property type="entry name" value="Family A G protein-coupled receptor-like"/>
    <property type="match status" value="1"/>
</dbReference>
<evidence type="ECO:0000256" key="1">
    <source>
        <dbReference type="ARBA" id="ARBA00004370"/>
    </source>
</evidence>
<keyword evidence="4 5" id="KW-0472">Membrane</keyword>
<name>A0A504Y5T1_FASGI</name>
<dbReference type="PROSITE" id="PS50262">
    <property type="entry name" value="G_PROTEIN_RECEP_F1_2"/>
    <property type="match status" value="1"/>
</dbReference>
<feature type="transmembrane region" description="Helical" evidence="5">
    <location>
        <begin position="255"/>
        <end position="279"/>
    </location>
</feature>
<dbReference type="PANTHER" id="PTHR46641:SF2">
    <property type="entry name" value="FMRFAMIDE RECEPTOR"/>
    <property type="match status" value="1"/>
</dbReference>
<sequence length="409" mass="47251">MSATERQSHICTTSATPQPLEEFFALFLSFVSLILNSIALKVFCVDEFERRSPNFSHGIEMFHRHPFMLNNQIHHHGTPKRTTFPRHLSGAKKSSATVGLLILSVCECTYAFGRFTFRLLMLIVPHLISPSLERRFDQFASTKMKIQILLVLENLLFFVTDVGLLCRNWCICLITMARAEAILWPLGYRCWQRVLRTRRWFLIAFLSIWCTLNFLAYLKHADYIGLLCFDSTRMHFALWMETFLMSEKQLILFELFGYHMIQTCLSWFVICVFTIVIVVRLKPWDQHGNGLFSGTEESLKLGTSLSFPHGSTAQDSALRVRHLNQIRATRIVLVIVLLFMILQFPSLISVALQCAGYVDIHSSTMRTLESVANTLIVANSIGNFFVFIFMLKHFRLMFLRIFCCCKPKS</sequence>
<feature type="transmembrane region" description="Helical" evidence="5">
    <location>
        <begin position="370"/>
        <end position="391"/>
    </location>
</feature>
<comment type="caution">
    <text evidence="7">The sequence shown here is derived from an EMBL/GenBank/DDBJ whole genome shotgun (WGS) entry which is preliminary data.</text>
</comment>
<accession>A0A504Y5T1</accession>
<dbReference type="OrthoDB" id="6239426at2759"/>
<feature type="transmembrane region" description="Helical" evidence="5">
    <location>
        <begin position="200"/>
        <end position="218"/>
    </location>
</feature>
<organism evidence="7 8">
    <name type="scientific">Fasciola gigantica</name>
    <name type="common">Giant liver fluke</name>
    <dbReference type="NCBI Taxonomy" id="46835"/>
    <lineage>
        <taxon>Eukaryota</taxon>
        <taxon>Metazoa</taxon>
        <taxon>Spiralia</taxon>
        <taxon>Lophotrochozoa</taxon>
        <taxon>Platyhelminthes</taxon>
        <taxon>Trematoda</taxon>
        <taxon>Digenea</taxon>
        <taxon>Plagiorchiida</taxon>
        <taxon>Echinostomata</taxon>
        <taxon>Echinostomatoidea</taxon>
        <taxon>Fasciolidae</taxon>
        <taxon>Fasciola</taxon>
    </lineage>
</organism>
<feature type="transmembrane region" description="Helical" evidence="5">
    <location>
        <begin position="331"/>
        <end position="358"/>
    </location>
</feature>
<dbReference type="GO" id="GO:0016020">
    <property type="term" value="C:membrane"/>
    <property type="evidence" value="ECO:0007669"/>
    <property type="project" value="UniProtKB-SubCell"/>
</dbReference>
<dbReference type="AlphaFoldDB" id="A0A504Y5T1"/>
<reference evidence="7 8" key="1">
    <citation type="submission" date="2019-04" db="EMBL/GenBank/DDBJ databases">
        <title>Annotation for the trematode Fasciola gigantica.</title>
        <authorList>
            <person name="Choi Y.-J."/>
        </authorList>
    </citation>
    <scope>NUCLEOTIDE SEQUENCE [LARGE SCALE GENOMIC DNA]</scope>
    <source>
        <strain evidence="7">Uganda_cow_1</strain>
    </source>
</reference>
<evidence type="ECO:0000256" key="3">
    <source>
        <dbReference type="ARBA" id="ARBA00022989"/>
    </source>
</evidence>
<proteinExistence type="predicted"/>
<evidence type="ECO:0000256" key="2">
    <source>
        <dbReference type="ARBA" id="ARBA00022692"/>
    </source>
</evidence>
<keyword evidence="3 5" id="KW-1133">Transmembrane helix</keyword>
<evidence type="ECO:0000256" key="4">
    <source>
        <dbReference type="ARBA" id="ARBA00023136"/>
    </source>
</evidence>
<evidence type="ECO:0000313" key="8">
    <source>
        <dbReference type="Proteomes" id="UP000316759"/>
    </source>
</evidence>
<feature type="domain" description="G-protein coupled receptors family 1 profile" evidence="6">
    <location>
        <begin position="155"/>
        <end position="387"/>
    </location>
</feature>
<keyword evidence="2 5" id="KW-0812">Transmembrane</keyword>
<dbReference type="InterPro" id="IPR052954">
    <property type="entry name" value="GPCR-Ligand_Int"/>
</dbReference>
<evidence type="ECO:0000313" key="7">
    <source>
        <dbReference type="EMBL" id="TPP56404.1"/>
    </source>
</evidence>
<evidence type="ECO:0000256" key="5">
    <source>
        <dbReference type="SAM" id="Phobius"/>
    </source>
</evidence>
<gene>
    <name evidence="7" type="ORF">FGIG_07664</name>
</gene>